<dbReference type="AlphaFoldDB" id="A0AAX6F6Z6"/>
<name>A0AAX6F6Z6_IRIPA</name>
<dbReference type="PANTHER" id="PTHR47420:SF3">
    <property type="entry name" value="HISTONE-LYSINE N-METHYLTRANSFERASE ASHR2"/>
    <property type="match status" value="1"/>
</dbReference>
<dbReference type="Gene3D" id="2.170.270.10">
    <property type="entry name" value="SET domain"/>
    <property type="match status" value="1"/>
</dbReference>
<feature type="compositionally biased region" description="Pro residues" evidence="1">
    <location>
        <begin position="62"/>
        <end position="76"/>
    </location>
</feature>
<organism evidence="3 4">
    <name type="scientific">Iris pallida</name>
    <name type="common">Sweet iris</name>
    <dbReference type="NCBI Taxonomy" id="29817"/>
    <lineage>
        <taxon>Eukaryota</taxon>
        <taxon>Viridiplantae</taxon>
        <taxon>Streptophyta</taxon>
        <taxon>Embryophyta</taxon>
        <taxon>Tracheophyta</taxon>
        <taxon>Spermatophyta</taxon>
        <taxon>Magnoliopsida</taxon>
        <taxon>Liliopsida</taxon>
        <taxon>Asparagales</taxon>
        <taxon>Iridaceae</taxon>
        <taxon>Iridoideae</taxon>
        <taxon>Irideae</taxon>
        <taxon>Iris</taxon>
    </lineage>
</organism>
<sequence>MAAASSPPPPPLVQVADLSGRGRSLIATCHIKPGEIFLSDSPLFLYPSSPASSELMTTPDSSAPPTPSPSPPPPPSTSSSPSTRAPPLPYPPPPPPSPLPHRHHPRRRPLQRLRPRRRPARRRVSAYAIYSLASFFIHDCLPNACRFDYPDRGSADLTVRALHDIPLGREVCLSYFPVNWGYKERQARLLEHYGFRCECDRCRVEANWNDDEENMVEDGGDEGMAEEEEGEGDFPMPTSLSSLSVT</sequence>
<feature type="domain" description="SET" evidence="2">
    <location>
        <begin position="11"/>
        <end position="176"/>
    </location>
</feature>
<dbReference type="InterPro" id="IPR046341">
    <property type="entry name" value="SET_dom_sf"/>
</dbReference>
<reference evidence="3" key="1">
    <citation type="journal article" date="2023" name="GigaByte">
        <title>Genome assembly of the bearded iris, Iris pallida Lam.</title>
        <authorList>
            <person name="Bruccoleri R.E."/>
            <person name="Oakeley E.J."/>
            <person name="Faust A.M.E."/>
            <person name="Altorfer M."/>
            <person name="Dessus-Babus S."/>
            <person name="Burckhardt D."/>
            <person name="Oertli M."/>
            <person name="Naumann U."/>
            <person name="Petersen F."/>
            <person name="Wong J."/>
        </authorList>
    </citation>
    <scope>NUCLEOTIDE SEQUENCE</scope>
    <source>
        <strain evidence="3">GSM-AAB239-AS_SAM_17_03QT</strain>
    </source>
</reference>
<evidence type="ECO:0000256" key="1">
    <source>
        <dbReference type="SAM" id="MobiDB-lite"/>
    </source>
</evidence>
<feature type="compositionally biased region" description="Basic residues" evidence="1">
    <location>
        <begin position="100"/>
        <end position="119"/>
    </location>
</feature>
<dbReference type="SMART" id="SM00317">
    <property type="entry name" value="SET"/>
    <property type="match status" value="1"/>
</dbReference>
<evidence type="ECO:0000313" key="3">
    <source>
        <dbReference type="EMBL" id="KAJ6812172.1"/>
    </source>
</evidence>
<proteinExistence type="predicted"/>
<comment type="caution">
    <text evidence="3">The sequence shown here is derived from an EMBL/GenBank/DDBJ whole genome shotgun (WGS) entry which is preliminary data.</text>
</comment>
<reference evidence="3" key="2">
    <citation type="submission" date="2023-04" db="EMBL/GenBank/DDBJ databases">
        <authorList>
            <person name="Bruccoleri R.E."/>
            <person name="Oakeley E.J."/>
            <person name="Faust A.-M."/>
            <person name="Dessus-Babus S."/>
            <person name="Altorfer M."/>
            <person name="Burckhardt D."/>
            <person name="Oertli M."/>
            <person name="Naumann U."/>
            <person name="Petersen F."/>
            <person name="Wong J."/>
        </authorList>
    </citation>
    <scope>NUCLEOTIDE SEQUENCE</scope>
    <source>
        <strain evidence="3">GSM-AAB239-AS_SAM_17_03QT</strain>
        <tissue evidence="3">Leaf</tissue>
    </source>
</reference>
<dbReference type="Pfam" id="PF00856">
    <property type="entry name" value="SET"/>
    <property type="match status" value="1"/>
</dbReference>
<gene>
    <name evidence="3" type="ORF">M6B38_150175</name>
</gene>
<dbReference type="Proteomes" id="UP001140949">
    <property type="component" value="Unassembled WGS sequence"/>
</dbReference>
<feature type="region of interest" description="Disordered" evidence="1">
    <location>
        <begin position="213"/>
        <end position="246"/>
    </location>
</feature>
<dbReference type="InterPro" id="IPR044238">
    <property type="entry name" value="ASHR2-like"/>
</dbReference>
<dbReference type="EMBL" id="JANAVB010031282">
    <property type="protein sequence ID" value="KAJ6812172.1"/>
    <property type="molecule type" value="Genomic_DNA"/>
</dbReference>
<keyword evidence="4" id="KW-1185">Reference proteome</keyword>
<dbReference type="PANTHER" id="PTHR47420">
    <property type="entry name" value="HISTONE-LYSINE N-METHYLTRANSFERASE ASHR2"/>
    <property type="match status" value="1"/>
</dbReference>
<protein>
    <recommendedName>
        <fullName evidence="2">SET domain-containing protein</fullName>
    </recommendedName>
</protein>
<feature type="compositionally biased region" description="Pro residues" evidence="1">
    <location>
        <begin position="84"/>
        <end position="99"/>
    </location>
</feature>
<dbReference type="PROSITE" id="PS50280">
    <property type="entry name" value="SET"/>
    <property type="match status" value="1"/>
</dbReference>
<evidence type="ECO:0000259" key="2">
    <source>
        <dbReference type="PROSITE" id="PS50280"/>
    </source>
</evidence>
<dbReference type="CDD" id="cd20071">
    <property type="entry name" value="SET_SMYD"/>
    <property type="match status" value="1"/>
</dbReference>
<evidence type="ECO:0000313" key="4">
    <source>
        <dbReference type="Proteomes" id="UP001140949"/>
    </source>
</evidence>
<dbReference type="SUPFAM" id="SSF82199">
    <property type="entry name" value="SET domain"/>
    <property type="match status" value="1"/>
</dbReference>
<feature type="region of interest" description="Disordered" evidence="1">
    <location>
        <begin position="48"/>
        <end position="119"/>
    </location>
</feature>
<accession>A0AAX6F6Z6</accession>
<feature type="compositionally biased region" description="Acidic residues" evidence="1">
    <location>
        <begin position="213"/>
        <end position="232"/>
    </location>
</feature>
<dbReference type="InterPro" id="IPR001214">
    <property type="entry name" value="SET_dom"/>
</dbReference>